<feature type="transmembrane region" description="Helical" evidence="4">
    <location>
        <begin position="286"/>
        <end position="303"/>
    </location>
</feature>
<name>A0A4Y7R9I7_9FIRM</name>
<dbReference type="PANTHER" id="PTHR22550">
    <property type="entry name" value="SPORE GERMINATION PROTEIN"/>
    <property type="match status" value="1"/>
</dbReference>
<gene>
    <name evidence="5" type="primary">gerBA_3</name>
    <name evidence="5" type="ORF">Psch_02352</name>
</gene>
<comment type="similarity">
    <text evidence="1">Belongs to the GerABKA family.</text>
</comment>
<dbReference type="Proteomes" id="UP000298324">
    <property type="component" value="Unassembled WGS sequence"/>
</dbReference>
<dbReference type="PIRSF" id="PIRSF005690">
    <property type="entry name" value="GerBA"/>
    <property type="match status" value="1"/>
</dbReference>
<feature type="transmembrane region" description="Helical" evidence="4">
    <location>
        <begin position="323"/>
        <end position="341"/>
    </location>
</feature>
<dbReference type="GO" id="GO:0016020">
    <property type="term" value="C:membrane"/>
    <property type="evidence" value="ECO:0007669"/>
    <property type="project" value="InterPro"/>
</dbReference>
<proteinExistence type="inferred from homology"/>
<dbReference type="EMBL" id="QFGA01000002">
    <property type="protein sequence ID" value="TEB05311.1"/>
    <property type="molecule type" value="Genomic_DNA"/>
</dbReference>
<feature type="transmembrane region" description="Helical" evidence="4">
    <location>
        <begin position="449"/>
        <end position="473"/>
    </location>
</feature>
<accession>A0A4Y7R9I7</accession>
<dbReference type="InterPro" id="IPR050768">
    <property type="entry name" value="UPF0353/GerABKA_families"/>
</dbReference>
<dbReference type="PANTHER" id="PTHR22550:SF5">
    <property type="entry name" value="LEUCINE ZIPPER PROTEIN 4"/>
    <property type="match status" value="1"/>
</dbReference>
<evidence type="ECO:0000313" key="5">
    <source>
        <dbReference type="EMBL" id="TEB05311.1"/>
    </source>
</evidence>
<keyword evidence="6" id="KW-1185">Reference proteome</keyword>
<feature type="transmembrane region" description="Helical" evidence="4">
    <location>
        <begin position="418"/>
        <end position="437"/>
    </location>
</feature>
<dbReference type="GO" id="GO:0009847">
    <property type="term" value="P:spore germination"/>
    <property type="evidence" value="ECO:0007669"/>
    <property type="project" value="InterPro"/>
</dbReference>
<keyword evidence="4" id="KW-0812">Transmembrane</keyword>
<evidence type="ECO:0000256" key="3">
    <source>
        <dbReference type="SAM" id="MobiDB-lite"/>
    </source>
</evidence>
<keyword evidence="4" id="KW-1133">Transmembrane helix</keyword>
<evidence type="ECO:0000256" key="4">
    <source>
        <dbReference type="SAM" id="Phobius"/>
    </source>
</evidence>
<comment type="caution">
    <text evidence="5">The sequence shown here is derived from an EMBL/GenBank/DDBJ whole genome shotgun (WGS) entry which is preliminary data.</text>
</comment>
<feature type="region of interest" description="Disordered" evidence="3">
    <location>
        <begin position="519"/>
        <end position="551"/>
    </location>
</feature>
<dbReference type="InterPro" id="IPR004995">
    <property type="entry name" value="Spore_Ger"/>
</dbReference>
<dbReference type="AlphaFoldDB" id="A0A4Y7R9I7"/>
<evidence type="ECO:0000313" key="6">
    <source>
        <dbReference type="Proteomes" id="UP000298324"/>
    </source>
</evidence>
<feature type="transmembrane region" description="Helical" evidence="4">
    <location>
        <begin position="393"/>
        <end position="412"/>
    </location>
</feature>
<reference evidence="5 6" key="1">
    <citation type="journal article" date="2018" name="Environ. Microbiol.">
        <title>Novel energy conservation strategies and behaviour of Pelotomaculum schinkii driving syntrophic propionate catabolism.</title>
        <authorList>
            <person name="Hidalgo-Ahumada C.A.P."/>
            <person name="Nobu M.K."/>
            <person name="Narihiro T."/>
            <person name="Tamaki H."/>
            <person name="Liu W.T."/>
            <person name="Kamagata Y."/>
            <person name="Stams A.J.M."/>
            <person name="Imachi H."/>
            <person name="Sousa D.Z."/>
        </authorList>
    </citation>
    <scope>NUCLEOTIDE SEQUENCE [LARGE SCALE GENOMIC DNA]</scope>
    <source>
        <strain evidence="5 6">HH</strain>
    </source>
</reference>
<dbReference type="RefSeq" id="WP_206663770.1">
    <property type="nucleotide sequence ID" value="NZ_QFGA01000002.1"/>
</dbReference>
<dbReference type="Pfam" id="PF03323">
    <property type="entry name" value="GerA"/>
    <property type="match status" value="1"/>
</dbReference>
<protein>
    <submittedName>
        <fullName evidence="5">Spore germination protein B1</fullName>
    </submittedName>
</protein>
<evidence type="ECO:0000256" key="1">
    <source>
        <dbReference type="ARBA" id="ARBA00005278"/>
    </source>
</evidence>
<evidence type="ECO:0000256" key="2">
    <source>
        <dbReference type="ARBA" id="ARBA00023136"/>
    </source>
</evidence>
<sequence>MFRKPRRPQTLEERKRQQIDAKLAALQPGSEELNNSFSSSLDENVSLFKKLFGNTSDLLVREFNFGVRQEIRVALVFIDGLSDSNSISEAILKPFLYRSLSDDQAPLLPGNAYPMIRDWLITFGSIKEATRINEVLDYVLTGCAALFIDGTSQVLVMVVKGWKARAVEEAKSEAFVRGPRDAFNETLRTSTALVRRRLKTPLLRFDTLQLGRLTKTDISVAYIHGLTDPALKDEVISRLKRIDTDGILESGYLEDFIKDNPWTPFSLLDRTERPDRVAAALMEGRVAILVDTTPFALLVPAVFSEFLQAPEDYYESFDFIRPFRWLGLIAATFLPSIYVALSTYHQEMIPTGLVLSMAAGREGVPFPAVVEALAMEISFDFLREAGARMPRSVGQAVGIVGALILGQAAVAAGIVSPIMVVIVSVAAVASFMIPNYSASFAIRFIRYPFLLLAGAFGLPGIFWGILVLLLHLASLRSFGIPYLYPVAPGAPGEWKDVFFNAPRWMMDFRPSLLRARKLRRQAPGQMPKAPQESSGEGDDPQSVMPDKKKRG</sequence>
<keyword evidence="2 4" id="KW-0472">Membrane</keyword>
<organism evidence="5 6">
    <name type="scientific">Pelotomaculum schinkii</name>
    <dbReference type="NCBI Taxonomy" id="78350"/>
    <lineage>
        <taxon>Bacteria</taxon>
        <taxon>Bacillati</taxon>
        <taxon>Bacillota</taxon>
        <taxon>Clostridia</taxon>
        <taxon>Eubacteriales</taxon>
        <taxon>Desulfotomaculaceae</taxon>
        <taxon>Pelotomaculum</taxon>
    </lineage>
</organism>